<feature type="region of interest" description="Disordered" evidence="1">
    <location>
        <begin position="237"/>
        <end position="260"/>
    </location>
</feature>
<feature type="region of interest" description="Disordered" evidence="1">
    <location>
        <begin position="1"/>
        <end position="199"/>
    </location>
</feature>
<keyword evidence="4" id="KW-1185">Reference proteome</keyword>
<dbReference type="Proteomes" id="UP000069940">
    <property type="component" value="Unassembled WGS sequence"/>
</dbReference>
<feature type="compositionally biased region" description="Polar residues" evidence="1">
    <location>
        <begin position="109"/>
        <end position="129"/>
    </location>
</feature>
<feature type="region of interest" description="Disordered" evidence="1">
    <location>
        <begin position="395"/>
        <end position="420"/>
    </location>
</feature>
<reference evidence="3" key="2">
    <citation type="submission" date="2025-05" db="UniProtKB">
        <authorList>
            <consortium name="EnsemblMetazoa"/>
        </authorList>
    </citation>
    <scope>IDENTIFICATION</scope>
    <source>
        <strain evidence="3">Foshan</strain>
    </source>
</reference>
<feature type="compositionally biased region" description="Basic residues" evidence="1">
    <location>
        <begin position="26"/>
        <end position="35"/>
    </location>
</feature>
<name>A0ABM1YDV5_AEDAL</name>
<feature type="compositionally biased region" description="Polar residues" evidence="1">
    <location>
        <begin position="46"/>
        <end position="70"/>
    </location>
</feature>
<dbReference type="InterPro" id="IPR018379">
    <property type="entry name" value="BEN_domain"/>
</dbReference>
<proteinExistence type="predicted"/>
<feature type="compositionally biased region" description="Polar residues" evidence="1">
    <location>
        <begin position="139"/>
        <end position="150"/>
    </location>
</feature>
<evidence type="ECO:0000313" key="3">
    <source>
        <dbReference type="EnsemblMetazoa" id="AALFPA23_008254.P11123"/>
    </source>
</evidence>
<protein>
    <recommendedName>
        <fullName evidence="2">BEN domain-containing protein</fullName>
    </recommendedName>
</protein>
<dbReference type="EnsemblMetazoa" id="AALFPA23_008254.R11123">
    <property type="protein sequence ID" value="AALFPA23_008254.P11123"/>
    <property type="gene ID" value="AALFPA23_008254"/>
</dbReference>
<evidence type="ECO:0000256" key="1">
    <source>
        <dbReference type="SAM" id="MobiDB-lite"/>
    </source>
</evidence>
<feature type="compositionally biased region" description="Polar residues" evidence="1">
    <location>
        <begin position="159"/>
        <end position="178"/>
    </location>
</feature>
<feature type="domain" description="BEN" evidence="2">
    <location>
        <begin position="349"/>
        <end position="470"/>
    </location>
</feature>
<evidence type="ECO:0000259" key="2">
    <source>
        <dbReference type="PROSITE" id="PS51457"/>
    </source>
</evidence>
<evidence type="ECO:0000313" key="4">
    <source>
        <dbReference type="Proteomes" id="UP000069940"/>
    </source>
</evidence>
<organism evidence="3 4">
    <name type="scientific">Aedes albopictus</name>
    <name type="common">Asian tiger mosquito</name>
    <name type="synonym">Stegomyia albopicta</name>
    <dbReference type="NCBI Taxonomy" id="7160"/>
    <lineage>
        <taxon>Eukaryota</taxon>
        <taxon>Metazoa</taxon>
        <taxon>Ecdysozoa</taxon>
        <taxon>Arthropoda</taxon>
        <taxon>Hexapoda</taxon>
        <taxon>Insecta</taxon>
        <taxon>Pterygota</taxon>
        <taxon>Neoptera</taxon>
        <taxon>Endopterygota</taxon>
        <taxon>Diptera</taxon>
        <taxon>Nematocera</taxon>
        <taxon>Culicoidea</taxon>
        <taxon>Culicidae</taxon>
        <taxon>Culicinae</taxon>
        <taxon>Aedini</taxon>
        <taxon>Aedes</taxon>
        <taxon>Stegomyia</taxon>
    </lineage>
</organism>
<dbReference type="RefSeq" id="XP_062708836.1">
    <property type="nucleotide sequence ID" value="XM_062852852.1"/>
</dbReference>
<dbReference type="GeneID" id="134288327"/>
<reference evidence="4" key="1">
    <citation type="journal article" date="2015" name="Proc. Natl. Acad. Sci. U.S.A.">
        <title>Genome sequence of the Asian Tiger mosquito, Aedes albopictus, reveals insights into its biology, genetics, and evolution.</title>
        <authorList>
            <person name="Chen X.G."/>
            <person name="Jiang X."/>
            <person name="Gu J."/>
            <person name="Xu M."/>
            <person name="Wu Y."/>
            <person name="Deng Y."/>
            <person name="Zhang C."/>
            <person name="Bonizzoni M."/>
            <person name="Dermauw W."/>
            <person name="Vontas J."/>
            <person name="Armbruster P."/>
            <person name="Huang X."/>
            <person name="Yang Y."/>
            <person name="Zhang H."/>
            <person name="He W."/>
            <person name="Peng H."/>
            <person name="Liu Y."/>
            <person name="Wu K."/>
            <person name="Chen J."/>
            <person name="Lirakis M."/>
            <person name="Topalis P."/>
            <person name="Van Leeuwen T."/>
            <person name="Hall A.B."/>
            <person name="Jiang X."/>
            <person name="Thorpe C."/>
            <person name="Mueller R.L."/>
            <person name="Sun C."/>
            <person name="Waterhouse R.M."/>
            <person name="Yan G."/>
            <person name="Tu Z.J."/>
            <person name="Fang X."/>
            <person name="James A.A."/>
        </authorList>
    </citation>
    <scope>NUCLEOTIDE SEQUENCE [LARGE SCALE GENOMIC DNA]</scope>
    <source>
        <strain evidence="4">Foshan</strain>
    </source>
</reference>
<accession>A0ABM1YDV5</accession>
<feature type="compositionally biased region" description="Polar residues" evidence="1">
    <location>
        <begin position="238"/>
        <end position="248"/>
    </location>
</feature>
<sequence>MIPGDDLAEFRKIPGSGKPSDEPAAKKRSFGKRTKSGAEPKRTFSGKDQASQAGSSGEKSEGFTTFSQKQDSGDDLVEFRKMPGSGEPNGEPAAKKQSRGKSTKRDTEAGSTSSSNYGNATPGTSTISEVSPPIGAKGTQRSAKPQQQTKPGAIRAAGVQQTTLQQFTGNDMEGTSETSDSDNHADSFGCDDDDGHDELEQCGERDKLEMKQMSESVDSDEISKNWVVAKPRLLSGLNIGNSAGQTKSQHSDLEDTSVDSDMENDFLGWDMSGDEMVNKSVQNQLTSQEKIQECSCGLAEEVAKLKSDNYELQRRNMYLKKRKDTIERSHARMQEALMSKLLPTTHKPFENVTGYPDCLSADNVSKMSMVAKDSDYIFVKLLMYAIWPEGFEGKSVTGRSSNNPMGRGKKNVNDAEDDANNRTIADRTALEKNKVQFVNDCLHERRILLNDTTLVAQKVASKCNRLMQNVISNCNRYKTSA</sequence>
<dbReference type="PROSITE" id="PS51457">
    <property type="entry name" value="BEN"/>
    <property type="match status" value="1"/>
</dbReference>